<evidence type="ECO:0000256" key="4">
    <source>
        <dbReference type="SAM" id="SignalP"/>
    </source>
</evidence>
<proteinExistence type="predicted"/>
<feature type="chain" id="PRO_5018560307" evidence="4">
    <location>
        <begin position="21"/>
        <end position="163"/>
    </location>
</feature>
<dbReference type="PANTHER" id="PTHR32444:SF198">
    <property type="entry name" value="BULB-TYPE LECTIN DOMAIN-CONTAINING PROTEIN"/>
    <property type="match status" value="1"/>
</dbReference>
<dbReference type="PANTHER" id="PTHR32444">
    <property type="entry name" value="BULB-TYPE LECTIN DOMAIN-CONTAINING PROTEIN"/>
    <property type="match status" value="1"/>
</dbReference>
<protein>
    <submittedName>
        <fullName evidence="7">G-type lectin S-receptor-like serine/threonine-protein kinase At1g11303</fullName>
    </submittedName>
</protein>
<keyword evidence="3" id="KW-0325">Glycoprotein</keyword>
<feature type="signal peptide" evidence="4">
    <location>
        <begin position="1"/>
        <end position="20"/>
    </location>
</feature>
<dbReference type="Gene3D" id="2.90.10.10">
    <property type="entry name" value="Bulb-type lectin domain"/>
    <property type="match status" value="1"/>
</dbReference>
<dbReference type="InterPro" id="IPR001480">
    <property type="entry name" value="Bulb-type_lectin_dom"/>
</dbReference>
<keyword evidence="2" id="KW-1015">Disulfide bond</keyword>
<dbReference type="Proteomes" id="UP000087171">
    <property type="component" value="Unplaced"/>
</dbReference>
<feature type="domain" description="Bulb-type lectin" evidence="5">
    <location>
        <begin position="21"/>
        <end position="142"/>
    </location>
</feature>
<sequence length="163" mass="18485">MFLFFIFIMLYFNFLDVSVATDTITSTNFIKDSETLSSKNGNFTLGFFSPENSTNRYVGIWWQPQFTVLWVLNREKPLNDSSGVVTMSDDGHDLVILNGKKEVIWSSSNAPSIATKSSSKLLDSGNIVLLEDTTRRTIWESFQHPSNTQLPNMKLTTNKITGW</sequence>
<evidence type="ECO:0000313" key="6">
    <source>
        <dbReference type="Proteomes" id="UP000087171"/>
    </source>
</evidence>
<dbReference type="InterPro" id="IPR036426">
    <property type="entry name" value="Bulb-type_lectin_dom_sf"/>
</dbReference>
<dbReference type="FunFam" id="2.90.10.10:FF:000001">
    <property type="entry name" value="G-type lectin S-receptor-like serine/threonine-protein kinase"/>
    <property type="match status" value="1"/>
</dbReference>
<name>A0A3Q7YB42_CICAR</name>
<accession>A0A3Q7YB42</accession>
<dbReference type="PROSITE" id="PS50927">
    <property type="entry name" value="BULB_LECTIN"/>
    <property type="match status" value="1"/>
</dbReference>
<keyword evidence="6" id="KW-1185">Reference proteome</keyword>
<dbReference type="STRING" id="3827.A0A3Q7YB42"/>
<keyword evidence="1 4" id="KW-0732">Signal</keyword>
<dbReference type="CDD" id="cd00028">
    <property type="entry name" value="B_lectin"/>
    <property type="match status" value="1"/>
</dbReference>
<reference evidence="7" key="1">
    <citation type="submission" date="2025-08" db="UniProtKB">
        <authorList>
            <consortium name="RefSeq"/>
        </authorList>
    </citation>
    <scope>IDENTIFICATION</scope>
    <source>
        <tissue evidence="7">Etiolated seedlings</tissue>
    </source>
</reference>
<dbReference type="OrthoDB" id="1936886at2759"/>
<dbReference type="Pfam" id="PF01453">
    <property type="entry name" value="B_lectin"/>
    <property type="match status" value="1"/>
</dbReference>
<evidence type="ECO:0000256" key="3">
    <source>
        <dbReference type="ARBA" id="ARBA00023180"/>
    </source>
</evidence>
<evidence type="ECO:0000259" key="5">
    <source>
        <dbReference type="PROSITE" id="PS50927"/>
    </source>
</evidence>
<dbReference type="SUPFAM" id="SSF51110">
    <property type="entry name" value="alpha-D-mannose-specific plant lectins"/>
    <property type="match status" value="1"/>
</dbReference>
<dbReference type="RefSeq" id="XP_027186235.1">
    <property type="nucleotide sequence ID" value="XM_027330434.1"/>
</dbReference>
<dbReference type="AlphaFoldDB" id="A0A3Q7YB42"/>
<dbReference type="SMART" id="SM00108">
    <property type="entry name" value="B_lectin"/>
    <property type="match status" value="1"/>
</dbReference>
<evidence type="ECO:0000313" key="7">
    <source>
        <dbReference type="RefSeq" id="XP_027186235.1"/>
    </source>
</evidence>
<gene>
    <name evidence="7" type="primary">LOC105851165</name>
</gene>
<evidence type="ECO:0000256" key="2">
    <source>
        <dbReference type="ARBA" id="ARBA00023157"/>
    </source>
</evidence>
<evidence type="ECO:0000256" key="1">
    <source>
        <dbReference type="ARBA" id="ARBA00022729"/>
    </source>
</evidence>
<organism evidence="6 7">
    <name type="scientific">Cicer arietinum</name>
    <name type="common">Chickpea</name>
    <name type="synonym">Garbanzo</name>
    <dbReference type="NCBI Taxonomy" id="3827"/>
    <lineage>
        <taxon>Eukaryota</taxon>
        <taxon>Viridiplantae</taxon>
        <taxon>Streptophyta</taxon>
        <taxon>Embryophyta</taxon>
        <taxon>Tracheophyta</taxon>
        <taxon>Spermatophyta</taxon>
        <taxon>Magnoliopsida</taxon>
        <taxon>eudicotyledons</taxon>
        <taxon>Gunneridae</taxon>
        <taxon>Pentapetalae</taxon>
        <taxon>rosids</taxon>
        <taxon>fabids</taxon>
        <taxon>Fabales</taxon>
        <taxon>Fabaceae</taxon>
        <taxon>Papilionoideae</taxon>
        <taxon>50 kb inversion clade</taxon>
        <taxon>NPAAA clade</taxon>
        <taxon>Hologalegina</taxon>
        <taxon>IRL clade</taxon>
        <taxon>Cicereae</taxon>
        <taxon>Cicer</taxon>
    </lineage>
</organism>